<dbReference type="EMBL" id="OZ037948">
    <property type="protein sequence ID" value="CAL1710117.1"/>
    <property type="molecule type" value="Genomic_DNA"/>
</dbReference>
<gene>
    <name evidence="1" type="ORF">GFSPODELE1_LOCUS7663</name>
</gene>
<reference evidence="2" key="1">
    <citation type="submission" date="2024-04" db="EMBL/GenBank/DDBJ databases">
        <authorList>
            <person name="Shaw F."/>
            <person name="Minotto A."/>
        </authorList>
    </citation>
    <scope>NUCLEOTIDE SEQUENCE [LARGE SCALE GENOMIC DNA]</scope>
</reference>
<dbReference type="Proteomes" id="UP001497453">
    <property type="component" value="Chromosome 5"/>
</dbReference>
<name>A0ABP1DQJ9_9APHY</name>
<sequence>MEEDDEPSKTIPKWVELEYKHMQDLARPKFEVHFTHLSQKSCSTLQNLFSSRPDSDGSSKNAEPKAQAFARSESVLELMKARNVPLDE</sequence>
<keyword evidence="2" id="KW-1185">Reference proteome</keyword>
<accession>A0ABP1DQJ9</accession>
<evidence type="ECO:0000313" key="1">
    <source>
        <dbReference type="EMBL" id="CAL1710117.1"/>
    </source>
</evidence>
<proteinExistence type="predicted"/>
<organism evidence="1 2">
    <name type="scientific">Somion occarium</name>
    <dbReference type="NCBI Taxonomy" id="3059160"/>
    <lineage>
        <taxon>Eukaryota</taxon>
        <taxon>Fungi</taxon>
        <taxon>Dikarya</taxon>
        <taxon>Basidiomycota</taxon>
        <taxon>Agaricomycotina</taxon>
        <taxon>Agaricomycetes</taxon>
        <taxon>Polyporales</taxon>
        <taxon>Cerrenaceae</taxon>
        <taxon>Somion</taxon>
    </lineage>
</organism>
<protein>
    <submittedName>
        <fullName evidence="1">Uncharacterized protein</fullName>
    </submittedName>
</protein>
<evidence type="ECO:0000313" key="2">
    <source>
        <dbReference type="Proteomes" id="UP001497453"/>
    </source>
</evidence>